<evidence type="ECO:0000313" key="4">
    <source>
        <dbReference type="Proteomes" id="UP000078046"/>
    </source>
</evidence>
<dbReference type="SMART" id="SM00325">
    <property type="entry name" value="RhoGEF"/>
    <property type="match status" value="1"/>
</dbReference>
<dbReference type="GO" id="GO:0005634">
    <property type="term" value="C:nucleus"/>
    <property type="evidence" value="ECO:0007669"/>
    <property type="project" value="InterPro"/>
</dbReference>
<dbReference type="GO" id="GO:0000281">
    <property type="term" value="P:mitotic cytokinesis"/>
    <property type="evidence" value="ECO:0007669"/>
    <property type="project" value="TreeGrafter"/>
</dbReference>
<dbReference type="SMART" id="SM00292">
    <property type="entry name" value="BRCT"/>
    <property type="match status" value="2"/>
</dbReference>
<dbReference type="PANTHER" id="PTHR16777">
    <property type="entry name" value="PROTEIN ECT2"/>
    <property type="match status" value="1"/>
</dbReference>
<evidence type="ECO:0000313" key="3">
    <source>
        <dbReference type="EMBL" id="OAF67331.1"/>
    </source>
</evidence>
<dbReference type="GO" id="GO:0007399">
    <property type="term" value="P:nervous system development"/>
    <property type="evidence" value="ECO:0007669"/>
    <property type="project" value="TreeGrafter"/>
</dbReference>
<dbReference type="SUPFAM" id="SSF52113">
    <property type="entry name" value="BRCT domain"/>
    <property type="match status" value="2"/>
</dbReference>
<reference evidence="3 4" key="1">
    <citation type="submission" date="2016-04" db="EMBL/GenBank/DDBJ databases">
        <title>The genome of Intoshia linei affirms orthonectids as highly simplified spiralians.</title>
        <authorList>
            <person name="Mikhailov K.V."/>
            <person name="Slusarev G.S."/>
            <person name="Nikitin M.A."/>
            <person name="Logacheva M.D."/>
            <person name="Penin A."/>
            <person name="Aleoshin V."/>
            <person name="Panchin Y.V."/>
        </authorList>
    </citation>
    <scope>NUCLEOTIDE SEQUENCE [LARGE SCALE GENOMIC DNA]</scope>
    <source>
        <strain evidence="3">Intl2013</strain>
        <tissue evidence="3">Whole animal</tissue>
    </source>
</reference>
<sequence>MKNSYVEESFESSKPFADTRIILVCNNIDEYDEIVKNIKYNNISYTHLTYTDVMILKNWTNETFYNRDFSRNIMVLNEFGTPKFLQIIKYNCIIQSKFDIIGIPLLKYYLLHWIPMPKFVRPIYTNHLENVNILFNGFKDKKVVSNYVNLIHYMSGQVRTSVSNRITHLISKCAYGYKYHKLVDLGKKIVSEDFIDFLWDKKNESNVNFNEIESQFTLSTFYNSVLMFIGFKNERTAELEKIAIENGADTINSDPFMATHVIIKDSVNNSSIAPSNSHQFVLTEQWFWESVKCRHSVDVINYQYVDKNSSFDMLKLSDNGYMNSSLNRSVHAYSPQNYNRRNSIKQQLADLVSNTNYISLHPLKTPRLSQTMLVNQEGNDQVDNVLKKPSSPFIIKHISSKFMPIKQPSKRYHILLELQNTEGNYVSILDNLLRAKSDLEDKNTDSPKKRNSEPTYHIPIADSRIIFSNLPHIYNLHAQLYSQITESMLKYQDQACISDIILKHIDEMNKIYPTYVRFMDNARQVYKHHEKNNLCFQAHIMTLMNKPEFGRQTIIELLVRPVQRLPSLNLLLKTLFKNTDSNFSDYKKLGPVITKLESVISKINECNRQADKYKQMFELMNQIENCPPILLSACREFIHRCDFIEVSDIILGGSHHGTLFVYSDLLLLTKRKTKPNKSPNRQGLSRNGSACKRYKFVKMIYLNELRVIVDVVDTKECHNVVAIICKKTAASVEKMIAFLLCTKTTHPVEEKRDFLEMLAKTVTNAVSHVDYRQILTGKLIFF</sequence>
<comment type="caution">
    <text evidence="3">The sequence shown here is derived from an EMBL/GenBank/DDBJ whole genome shotgun (WGS) entry which is preliminary data.</text>
</comment>
<dbReference type="InterPro" id="IPR001357">
    <property type="entry name" value="BRCT_dom"/>
</dbReference>
<feature type="domain" description="BRCT" evidence="2">
    <location>
        <begin position="123"/>
        <end position="195"/>
    </location>
</feature>
<dbReference type="Pfam" id="PF12738">
    <property type="entry name" value="PTCB-BRCT"/>
    <property type="match status" value="1"/>
</dbReference>
<dbReference type="GO" id="GO:0005938">
    <property type="term" value="C:cell cortex"/>
    <property type="evidence" value="ECO:0007669"/>
    <property type="project" value="TreeGrafter"/>
</dbReference>
<evidence type="ECO:0000259" key="1">
    <source>
        <dbReference type="PROSITE" id="PS50010"/>
    </source>
</evidence>
<proteinExistence type="predicted"/>
<feature type="domain" description="DH" evidence="1">
    <location>
        <begin position="410"/>
        <end position="606"/>
    </location>
</feature>
<dbReference type="InterPro" id="IPR035899">
    <property type="entry name" value="DBL_dom_sf"/>
</dbReference>
<dbReference type="PROSITE" id="PS50172">
    <property type="entry name" value="BRCT"/>
    <property type="match status" value="2"/>
</dbReference>
<dbReference type="AlphaFoldDB" id="A0A177B116"/>
<dbReference type="InterPro" id="IPR026817">
    <property type="entry name" value="Ect2"/>
</dbReference>
<dbReference type="GO" id="GO:2000431">
    <property type="term" value="P:regulation of cytokinesis, actomyosin contractile ring assembly"/>
    <property type="evidence" value="ECO:0007669"/>
    <property type="project" value="InterPro"/>
</dbReference>
<keyword evidence="4" id="KW-1185">Reference proteome</keyword>
<accession>A0A177B116</accession>
<dbReference type="SUPFAM" id="SSF50729">
    <property type="entry name" value="PH domain-like"/>
    <property type="match status" value="1"/>
</dbReference>
<feature type="domain" description="BRCT" evidence="2">
    <location>
        <begin position="216"/>
        <end position="304"/>
    </location>
</feature>
<dbReference type="Pfam" id="PF21242">
    <property type="entry name" value="ECT2_PH"/>
    <property type="match status" value="1"/>
</dbReference>
<gene>
    <name evidence="3" type="ORF">A3Q56_04936</name>
</gene>
<dbReference type="PROSITE" id="PS50010">
    <property type="entry name" value="DH_2"/>
    <property type="match status" value="1"/>
</dbReference>
<dbReference type="OrthoDB" id="9997817at2759"/>
<dbReference type="Pfam" id="PF00621">
    <property type="entry name" value="RhoGEF"/>
    <property type="match status" value="1"/>
</dbReference>
<dbReference type="Gene3D" id="3.40.50.10190">
    <property type="entry name" value="BRCT domain"/>
    <property type="match status" value="2"/>
</dbReference>
<dbReference type="InterPro" id="IPR000219">
    <property type="entry name" value="DH_dom"/>
</dbReference>
<dbReference type="Gene3D" id="2.30.29.30">
    <property type="entry name" value="Pleckstrin-homology domain (PH domain)/Phosphotyrosine-binding domain (PTB)"/>
    <property type="match status" value="1"/>
</dbReference>
<dbReference type="InterPro" id="IPR049395">
    <property type="entry name" value="ECT2_PH"/>
</dbReference>
<dbReference type="InterPro" id="IPR036420">
    <property type="entry name" value="BRCT_dom_sf"/>
</dbReference>
<dbReference type="Gene3D" id="1.20.900.10">
    <property type="entry name" value="Dbl homology (DH) domain"/>
    <property type="match status" value="1"/>
</dbReference>
<dbReference type="SUPFAM" id="SSF48065">
    <property type="entry name" value="DBL homology domain (DH-domain)"/>
    <property type="match status" value="1"/>
</dbReference>
<organism evidence="3 4">
    <name type="scientific">Intoshia linei</name>
    <dbReference type="NCBI Taxonomy" id="1819745"/>
    <lineage>
        <taxon>Eukaryota</taxon>
        <taxon>Metazoa</taxon>
        <taxon>Spiralia</taxon>
        <taxon>Lophotrochozoa</taxon>
        <taxon>Mesozoa</taxon>
        <taxon>Orthonectida</taxon>
        <taxon>Rhopaluridae</taxon>
        <taxon>Intoshia</taxon>
    </lineage>
</organism>
<dbReference type="EMBL" id="LWCA01000689">
    <property type="protein sequence ID" value="OAF67331.1"/>
    <property type="molecule type" value="Genomic_DNA"/>
</dbReference>
<dbReference type="GO" id="GO:0005085">
    <property type="term" value="F:guanyl-nucleotide exchange factor activity"/>
    <property type="evidence" value="ECO:0007669"/>
    <property type="project" value="InterPro"/>
</dbReference>
<dbReference type="GO" id="GO:0005096">
    <property type="term" value="F:GTPase activator activity"/>
    <property type="evidence" value="ECO:0007669"/>
    <property type="project" value="InterPro"/>
</dbReference>
<protein>
    <submittedName>
        <fullName evidence="3">Epithelial cell-transforming sequence 2 oncogene</fullName>
    </submittedName>
</protein>
<evidence type="ECO:0000259" key="2">
    <source>
        <dbReference type="PROSITE" id="PS50172"/>
    </source>
</evidence>
<name>A0A177B116_9BILA</name>
<dbReference type="PANTHER" id="PTHR16777:SF2">
    <property type="entry name" value="PROTEIN ECT2"/>
    <property type="match status" value="1"/>
</dbReference>
<dbReference type="Proteomes" id="UP000078046">
    <property type="component" value="Unassembled WGS sequence"/>
</dbReference>
<dbReference type="InterPro" id="IPR011993">
    <property type="entry name" value="PH-like_dom_sf"/>
</dbReference>